<dbReference type="PANTHER" id="PTHR21396:SF2">
    <property type="entry name" value="LARGE RIBOSOMAL SUBUNIT PROTEIN ML43"/>
    <property type="match status" value="1"/>
</dbReference>
<comment type="similarity">
    <text evidence="2">Belongs to the mitochondrion-specific ribosomal protein mL43 family.</text>
</comment>
<evidence type="ECO:0000256" key="1">
    <source>
        <dbReference type="ARBA" id="ARBA00004173"/>
    </source>
</evidence>
<dbReference type="InterPro" id="IPR007741">
    <property type="entry name" value="Ribosomal_mL43/mS25/NADH_DH"/>
</dbReference>
<evidence type="ECO:0000256" key="3">
    <source>
        <dbReference type="ARBA" id="ARBA00022980"/>
    </source>
</evidence>
<evidence type="ECO:0000313" key="9">
    <source>
        <dbReference type="Proteomes" id="UP000070133"/>
    </source>
</evidence>
<feature type="domain" description="Ribosomal protein/NADH dehydrogenase" evidence="7">
    <location>
        <begin position="48"/>
        <end position="121"/>
    </location>
</feature>
<dbReference type="GO" id="GO:0005762">
    <property type="term" value="C:mitochondrial large ribosomal subunit"/>
    <property type="evidence" value="ECO:0007669"/>
    <property type="project" value="TreeGrafter"/>
</dbReference>
<dbReference type="STRING" id="321146.A0A139HQY3"/>
<evidence type="ECO:0000256" key="6">
    <source>
        <dbReference type="ARBA" id="ARBA00035188"/>
    </source>
</evidence>
<evidence type="ECO:0000256" key="4">
    <source>
        <dbReference type="ARBA" id="ARBA00023128"/>
    </source>
</evidence>
<keyword evidence="3" id="KW-0689">Ribosomal protein</keyword>
<reference evidence="8 9" key="1">
    <citation type="submission" date="2015-07" db="EMBL/GenBank/DDBJ databases">
        <title>Comparative genomics of the Sigatoka disease complex on banana suggests a link between parallel evolutionary changes in Pseudocercospora fijiensis and Pseudocercospora eumusae and increased virulence on the banana host.</title>
        <authorList>
            <person name="Chang T.-C."/>
            <person name="Salvucci A."/>
            <person name="Crous P.W."/>
            <person name="Stergiopoulos I."/>
        </authorList>
    </citation>
    <scope>NUCLEOTIDE SEQUENCE [LARGE SCALE GENOMIC DNA]</scope>
    <source>
        <strain evidence="8 9">CBS 114824</strain>
    </source>
</reference>
<evidence type="ECO:0000256" key="5">
    <source>
        <dbReference type="ARBA" id="ARBA00023274"/>
    </source>
</evidence>
<organism evidence="8 9">
    <name type="scientific">Pseudocercospora eumusae</name>
    <dbReference type="NCBI Taxonomy" id="321146"/>
    <lineage>
        <taxon>Eukaryota</taxon>
        <taxon>Fungi</taxon>
        <taxon>Dikarya</taxon>
        <taxon>Ascomycota</taxon>
        <taxon>Pezizomycotina</taxon>
        <taxon>Dothideomycetes</taxon>
        <taxon>Dothideomycetidae</taxon>
        <taxon>Mycosphaerellales</taxon>
        <taxon>Mycosphaerellaceae</taxon>
        <taxon>Pseudocercospora</taxon>
    </lineage>
</organism>
<dbReference type="FunFam" id="3.40.30.10:FF:000173">
    <property type="entry name" value="Mitochondrial 54S ribosomal protein"/>
    <property type="match status" value="1"/>
</dbReference>
<dbReference type="AlphaFoldDB" id="A0A139HQY3"/>
<evidence type="ECO:0000313" key="8">
    <source>
        <dbReference type="EMBL" id="KXT04782.1"/>
    </source>
</evidence>
<dbReference type="EMBL" id="LFZN01000018">
    <property type="protein sequence ID" value="KXT04782.1"/>
    <property type="molecule type" value="Genomic_DNA"/>
</dbReference>
<proteinExistence type="inferred from homology"/>
<evidence type="ECO:0000256" key="2">
    <source>
        <dbReference type="ARBA" id="ARBA00006073"/>
    </source>
</evidence>
<dbReference type="GO" id="GO:0032543">
    <property type="term" value="P:mitochondrial translation"/>
    <property type="evidence" value="ECO:0007669"/>
    <property type="project" value="InterPro"/>
</dbReference>
<dbReference type="Gene3D" id="3.40.30.10">
    <property type="entry name" value="Glutaredoxin"/>
    <property type="match status" value="1"/>
</dbReference>
<comment type="caution">
    <text evidence="8">The sequence shown here is derived from an EMBL/GenBank/DDBJ whole genome shotgun (WGS) entry which is preliminary data.</text>
</comment>
<dbReference type="Proteomes" id="UP000070133">
    <property type="component" value="Unassembled WGS sequence"/>
</dbReference>
<gene>
    <name evidence="8" type="ORF">AC578_9681</name>
</gene>
<keyword evidence="9" id="KW-1185">Reference proteome</keyword>
<dbReference type="PANTHER" id="PTHR21396">
    <property type="entry name" value="39S RIBOSOMAL PROTEIN L43"/>
    <property type="match status" value="1"/>
</dbReference>
<dbReference type="SMART" id="SM00916">
    <property type="entry name" value="L51_S25_CI-B8"/>
    <property type="match status" value="1"/>
</dbReference>
<name>A0A139HQY3_9PEZI</name>
<evidence type="ECO:0000259" key="7">
    <source>
        <dbReference type="SMART" id="SM00916"/>
    </source>
</evidence>
<keyword evidence="4" id="KW-0496">Mitochondrion</keyword>
<accession>A0A139HQY3</accession>
<dbReference type="Pfam" id="PF05047">
    <property type="entry name" value="L51_S25_CI-B8"/>
    <property type="match status" value="1"/>
</dbReference>
<dbReference type="InterPro" id="IPR039927">
    <property type="entry name" value="Ribosomal_mL43"/>
</dbReference>
<sequence length="154" mass="17613">MEYNVLIHTTWSEYVKMPLTALRNVAKPQNGVGAFILQCKRLDFHYCDWAGSSRGMNAFIKNRLAQFAKENPQIEITVSPRPGRHPVVTGTYVNGRIKPVCVRNMEVTEIMQKVLLLRNANGEKLRRVTRPVKSLNESVRGVWSPHHTAEPYKI</sequence>
<keyword evidence="5" id="KW-0687">Ribonucleoprotein</keyword>
<dbReference type="InterPro" id="IPR036249">
    <property type="entry name" value="Thioredoxin-like_sf"/>
</dbReference>
<dbReference type="SUPFAM" id="SSF52833">
    <property type="entry name" value="Thioredoxin-like"/>
    <property type="match status" value="1"/>
</dbReference>
<dbReference type="OrthoDB" id="88at2759"/>
<protein>
    <recommendedName>
        <fullName evidence="6">Large ribosomal subunit protein mL43</fullName>
    </recommendedName>
</protein>
<comment type="subcellular location">
    <subcellularLocation>
        <location evidence="1">Mitochondrion</location>
    </subcellularLocation>
</comment>
<dbReference type="GO" id="GO:0003735">
    <property type="term" value="F:structural constituent of ribosome"/>
    <property type="evidence" value="ECO:0007669"/>
    <property type="project" value="InterPro"/>
</dbReference>